<evidence type="ECO:0000259" key="11">
    <source>
        <dbReference type="Pfam" id="PF03807"/>
    </source>
</evidence>
<dbReference type="Proteomes" id="UP000722750">
    <property type="component" value="Unassembled WGS sequence"/>
</dbReference>
<evidence type="ECO:0000256" key="8">
    <source>
        <dbReference type="HAMAP-Rule" id="MF_01925"/>
    </source>
</evidence>
<dbReference type="GO" id="GO:0004735">
    <property type="term" value="F:pyrroline-5-carboxylate reductase activity"/>
    <property type="evidence" value="ECO:0007669"/>
    <property type="project" value="UniProtKB-UniRule"/>
</dbReference>
<comment type="function">
    <text evidence="8">Catalyzes the reduction of 1-pyrroline-5-carboxylate (PCA) to L-proline.</text>
</comment>
<keyword evidence="4 8" id="KW-0028">Amino-acid biosynthesis</keyword>
<dbReference type="Gene3D" id="1.10.3730.10">
    <property type="entry name" value="ProC C-terminal domain-like"/>
    <property type="match status" value="1"/>
</dbReference>
<feature type="binding site" evidence="10">
    <location>
        <begin position="71"/>
        <end position="74"/>
    </location>
    <ligand>
        <name>NADP(+)</name>
        <dbReference type="ChEBI" id="CHEBI:58349"/>
    </ligand>
</feature>
<comment type="subcellular location">
    <subcellularLocation>
        <location evidence="1 8">Cytoplasm</location>
    </subcellularLocation>
</comment>
<feature type="binding site" evidence="10">
    <location>
        <position position="58"/>
    </location>
    <ligand>
        <name>NADPH</name>
        <dbReference type="ChEBI" id="CHEBI:57783"/>
    </ligand>
</feature>
<comment type="caution">
    <text evidence="13">The sequence shown here is derived from an EMBL/GenBank/DDBJ whole genome shotgun (WGS) entry which is preliminary data.</text>
</comment>
<dbReference type="PIRSF" id="PIRSF000193">
    <property type="entry name" value="Pyrrol-5-carb_rd"/>
    <property type="match status" value="1"/>
</dbReference>
<evidence type="ECO:0000256" key="9">
    <source>
        <dbReference type="NCBIfam" id="TIGR00112"/>
    </source>
</evidence>
<comment type="pathway">
    <text evidence="8">Amino-acid biosynthesis; L-proline biosynthesis; L-proline from L-glutamate 5-semialdehyde: step 1/1.</text>
</comment>
<keyword evidence="5 8" id="KW-0641">Proline biosynthesis</keyword>
<proteinExistence type="inferred from homology"/>
<dbReference type="SUPFAM" id="SSF48179">
    <property type="entry name" value="6-phosphogluconate dehydrogenase C-terminal domain-like"/>
    <property type="match status" value="1"/>
</dbReference>
<evidence type="ECO:0000256" key="7">
    <source>
        <dbReference type="ARBA" id="ARBA00023002"/>
    </source>
</evidence>
<dbReference type="InterPro" id="IPR036291">
    <property type="entry name" value="NAD(P)-bd_dom_sf"/>
</dbReference>
<feature type="binding site" evidence="10">
    <location>
        <begin position="9"/>
        <end position="14"/>
    </location>
    <ligand>
        <name>NADP(+)</name>
        <dbReference type="ChEBI" id="CHEBI:58349"/>
    </ligand>
</feature>
<keyword evidence="3 8" id="KW-0963">Cytoplasm</keyword>
<evidence type="ECO:0000259" key="12">
    <source>
        <dbReference type="Pfam" id="PF14748"/>
    </source>
</evidence>
<dbReference type="InterPro" id="IPR028939">
    <property type="entry name" value="P5C_Rdtase_cat_N"/>
</dbReference>
<dbReference type="NCBIfam" id="TIGR00112">
    <property type="entry name" value="proC"/>
    <property type="match status" value="1"/>
</dbReference>
<dbReference type="InterPro" id="IPR000304">
    <property type="entry name" value="Pyrroline-COOH_reductase"/>
</dbReference>
<protein>
    <recommendedName>
        <fullName evidence="8 9">Pyrroline-5-carboxylate reductase</fullName>
        <shortName evidence="8">P5C reductase</shortName>
        <shortName evidence="8">P5CR</shortName>
        <ecNumber evidence="8 9">1.5.1.2</ecNumber>
    </recommendedName>
    <alternativeName>
        <fullName evidence="8">PCA reductase</fullName>
    </alternativeName>
</protein>
<organism evidence="13 14">
    <name type="scientific">Candidatus Scalindua arabica</name>
    <dbReference type="NCBI Taxonomy" id="1127984"/>
    <lineage>
        <taxon>Bacteria</taxon>
        <taxon>Pseudomonadati</taxon>
        <taxon>Planctomycetota</taxon>
        <taxon>Candidatus Brocadiia</taxon>
        <taxon>Candidatus Brocadiales</taxon>
        <taxon>Candidatus Scalinduaceae</taxon>
        <taxon>Candidatus Scalindua</taxon>
    </lineage>
</organism>
<evidence type="ECO:0000256" key="10">
    <source>
        <dbReference type="PIRSR" id="PIRSR000193-1"/>
    </source>
</evidence>
<evidence type="ECO:0000313" key="13">
    <source>
        <dbReference type="EMBL" id="MBS1258269.1"/>
    </source>
</evidence>
<keyword evidence="7 8" id="KW-0560">Oxidoreductase</keyword>
<dbReference type="GO" id="GO:0005737">
    <property type="term" value="C:cytoplasm"/>
    <property type="evidence" value="ECO:0007669"/>
    <property type="project" value="UniProtKB-SubCell"/>
</dbReference>
<dbReference type="InterPro" id="IPR029036">
    <property type="entry name" value="P5CR_dimer"/>
</dbReference>
<evidence type="ECO:0000256" key="4">
    <source>
        <dbReference type="ARBA" id="ARBA00022605"/>
    </source>
</evidence>
<dbReference type="PANTHER" id="PTHR11645">
    <property type="entry name" value="PYRROLINE-5-CARBOXYLATE REDUCTASE"/>
    <property type="match status" value="1"/>
</dbReference>
<name>A0A942A420_9BACT</name>
<dbReference type="GO" id="GO:0055129">
    <property type="term" value="P:L-proline biosynthetic process"/>
    <property type="evidence" value="ECO:0007669"/>
    <property type="project" value="UniProtKB-UniRule"/>
</dbReference>
<dbReference type="SUPFAM" id="SSF51735">
    <property type="entry name" value="NAD(P)-binding Rossmann-fold domains"/>
    <property type="match status" value="1"/>
</dbReference>
<comment type="catalytic activity">
    <reaction evidence="8">
        <text>L-proline + NADP(+) = (S)-1-pyrroline-5-carboxylate + NADPH + 2 H(+)</text>
        <dbReference type="Rhea" id="RHEA:14109"/>
        <dbReference type="ChEBI" id="CHEBI:15378"/>
        <dbReference type="ChEBI" id="CHEBI:17388"/>
        <dbReference type="ChEBI" id="CHEBI:57783"/>
        <dbReference type="ChEBI" id="CHEBI:58349"/>
        <dbReference type="ChEBI" id="CHEBI:60039"/>
        <dbReference type="EC" id="1.5.1.2"/>
    </reaction>
</comment>
<comment type="catalytic activity">
    <reaction evidence="8">
        <text>L-proline + NAD(+) = (S)-1-pyrroline-5-carboxylate + NADH + 2 H(+)</text>
        <dbReference type="Rhea" id="RHEA:14105"/>
        <dbReference type="ChEBI" id="CHEBI:15378"/>
        <dbReference type="ChEBI" id="CHEBI:17388"/>
        <dbReference type="ChEBI" id="CHEBI:57540"/>
        <dbReference type="ChEBI" id="CHEBI:57945"/>
        <dbReference type="ChEBI" id="CHEBI:60039"/>
        <dbReference type="EC" id="1.5.1.2"/>
    </reaction>
</comment>
<evidence type="ECO:0000256" key="6">
    <source>
        <dbReference type="ARBA" id="ARBA00022857"/>
    </source>
</evidence>
<dbReference type="EC" id="1.5.1.2" evidence="8 9"/>
<dbReference type="HAMAP" id="MF_01925">
    <property type="entry name" value="P5C_reductase"/>
    <property type="match status" value="1"/>
</dbReference>
<dbReference type="Pfam" id="PF14748">
    <property type="entry name" value="P5CR_dimer"/>
    <property type="match status" value="1"/>
</dbReference>
<dbReference type="FunFam" id="1.10.3730.10:FF:000001">
    <property type="entry name" value="Pyrroline-5-carboxylate reductase"/>
    <property type="match status" value="1"/>
</dbReference>
<dbReference type="FunFam" id="3.40.50.720:FF:000190">
    <property type="entry name" value="Pyrroline-5-carboxylate reductase"/>
    <property type="match status" value="1"/>
</dbReference>
<feature type="domain" description="Pyrroline-5-carboxylate reductase dimerisation" evidence="12">
    <location>
        <begin position="163"/>
        <end position="267"/>
    </location>
</feature>
<reference evidence="13" key="1">
    <citation type="journal article" date="2021" name="ISME J.">
        <title>Fine-scale metabolic discontinuity in a stratified prokaryote microbiome of a Red Sea deep halocline.</title>
        <authorList>
            <person name="Michoud G."/>
            <person name="Ngugi D.K."/>
            <person name="Barozzi A."/>
            <person name="Merlino G."/>
            <person name="Calleja M.L."/>
            <person name="Delgado-Huertas A."/>
            <person name="Moran X.A.G."/>
            <person name="Daffonchio D."/>
        </authorList>
    </citation>
    <scope>NUCLEOTIDE SEQUENCE</scope>
    <source>
        <strain evidence="13">SuakinDeep_MAG55_1</strain>
    </source>
</reference>
<dbReference type="EMBL" id="JAANXD010000057">
    <property type="protein sequence ID" value="MBS1258269.1"/>
    <property type="molecule type" value="Genomic_DNA"/>
</dbReference>
<keyword evidence="6 8" id="KW-0521">NADP</keyword>
<dbReference type="AlphaFoldDB" id="A0A942A420"/>
<accession>A0A942A420</accession>
<evidence type="ECO:0000256" key="1">
    <source>
        <dbReference type="ARBA" id="ARBA00004496"/>
    </source>
</evidence>
<evidence type="ECO:0000313" key="14">
    <source>
        <dbReference type="Proteomes" id="UP000722750"/>
    </source>
</evidence>
<gene>
    <name evidence="8" type="primary">proC</name>
    <name evidence="13" type="ORF">MAG551_01325</name>
</gene>
<evidence type="ECO:0000256" key="5">
    <source>
        <dbReference type="ARBA" id="ARBA00022650"/>
    </source>
</evidence>
<comment type="similarity">
    <text evidence="2 8">Belongs to the pyrroline-5-carboxylate reductase family.</text>
</comment>
<dbReference type="PANTHER" id="PTHR11645:SF0">
    <property type="entry name" value="PYRROLINE-5-CARBOXYLATE REDUCTASE 3"/>
    <property type="match status" value="1"/>
</dbReference>
<feature type="domain" description="Pyrroline-5-carboxylate reductase catalytic N-terminal" evidence="11">
    <location>
        <begin position="5"/>
        <end position="100"/>
    </location>
</feature>
<evidence type="ECO:0000256" key="2">
    <source>
        <dbReference type="ARBA" id="ARBA00005525"/>
    </source>
</evidence>
<evidence type="ECO:0000256" key="3">
    <source>
        <dbReference type="ARBA" id="ARBA00022490"/>
    </source>
</evidence>
<dbReference type="Pfam" id="PF03807">
    <property type="entry name" value="F420_oxidored"/>
    <property type="match status" value="1"/>
</dbReference>
<dbReference type="InterPro" id="IPR008927">
    <property type="entry name" value="6-PGluconate_DH-like_C_sf"/>
</dbReference>
<sequence>MLKEKIGFIGGGKMGEALINGFLQAKLSSAGKIIVSDVDKKRCQLLEKETGIKTTQENKKVTSRSDIIILAIKPNVMGDILEELKNDITPKHLVVSIAAGIPLSFIESSLNKGCRAIRVMPNTPCLVGETAAGYALGKKATKADGKLVGQLLDAVGKSFLLDEKYLDAVTGLSGSGPAFIYVVIEALADGGVKMGLPRDVANTLAAQTAFGAAKMVLESGTHIGQLRDSVTSPGGTTIEGLHALEKGGIRNVLISAVEAATKKSKRLGKTLSKRSK</sequence>
<dbReference type="Gene3D" id="3.40.50.720">
    <property type="entry name" value="NAD(P)-binding Rossmann-like Domain"/>
    <property type="match status" value="1"/>
</dbReference>